<dbReference type="AlphaFoldDB" id="A0A653BGL8"/>
<evidence type="ECO:0000313" key="1">
    <source>
        <dbReference type="EMBL" id="VEN34722.1"/>
    </source>
</evidence>
<dbReference type="Gene3D" id="3.40.50.1820">
    <property type="entry name" value="alpha/beta hydrolase"/>
    <property type="match status" value="1"/>
</dbReference>
<dbReference type="OrthoDB" id="10249433at2759"/>
<dbReference type="InterPro" id="IPR029058">
    <property type="entry name" value="AB_hydrolase_fold"/>
</dbReference>
<sequence length="140" mass="16141">MGTALSTHTVRRLKEQDGIVPTGLILESAFTTMREEIVNNPLGKLFAWLIYFNATILDPLERNGFRFKTTENILSVDCPIMMMHAEDDNVIPWRLGFKVRLCDFWNLSCKPLYPKRGLFQITVLSPSQNCFHHAQPILQF</sequence>
<organism evidence="1 2">
    <name type="scientific">Callosobruchus maculatus</name>
    <name type="common">Southern cowpea weevil</name>
    <name type="synonym">Pulse bruchid</name>
    <dbReference type="NCBI Taxonomy" id="64391"/>
    <lineage>
        <taxon>Eukaryota</taxon>
        <taxon>Metazoa</taxon>
        <taxon>Ecdysozoa</taxon>
        <taxon>Arthropoda</taxon>
        <taxon>Hexapoda</taxon>
        <taxon>Insecta</taxon>
        <taxon>Pterygota</taxon>
        <taxon>Neoptera</taxon>
        <taxon>Endopterygota</taxon>
        <taxon>Coleoptera</taxon>
        <taxon>Polyphaga</taxon>
        <taxon>Cucujiformia</taxon>
        <taxon>Chrysomeloidea</taxon>
        <taxon>Chrysomelidae</taxon>
        <taxon>Bruchinae</taxon>
        <taxon>Bruchini</taxon>
        <taxon>Callosobruchus</taxon>
    </lineage>
</organism>
<reference evidence="1 2" key="1">
    <citation type="submission" date="2019-01" db="EMBL/GenBank/DDBJ databases">
        <authorList>
            <person name="Sayadi A."/>
        </authorList>
    </citation>
    <scope>NUCLEOTIDE SEQUENCE [LARGE SCALE GENOMIC DNA]</scope>
</reference>
<proteinExistence type="predicted"/>
<accession>A0A653BGL8</accession>
<evidence type="ECO:0000313" key="2">
    <source>
        <dbReference type="Proteomes" id="UP000410492"/>
    </source>
</evidence>
<keyword evidence="2" id="KW-1185">Reference proteome</keyword>
<gene>
    <name evidence="1" type="ORF">CALMAC_LOCUS821</name>
</gene>
<dbReference type="EMBL" id="CAACVG010000937">
    <property type="protein sequence ID" value="VEN34722.1"/>
    <property type="molecule type" value="Genomic_DNA"/>
</dbReference>
<dbReference type="SUPFAM" id="SSF53474">
    <property type="entry name" value="alpha/beta-Hydrolases"/>
    <property type="match status" value="1"/>
</dbReference>
<protein>
    <submittedName>
        <fullName evidence="1">Uncharacterized protein</fullName>
    </submittedName>
</protein>
<dbReference type="Proteomes" id="UP000410492">
    <property type="component" value="Unassembled WGS sequence"/>
</dbReference>
<name>A0A653BGL8_CALMS</name>